<dbReference type="Pfam" id="PF12848">
    <property type="entry name" value="ABC_tran_Xtn"/>
    <property type="match status" value="1"/>
</dbReference>
<evidence type="ECO:0000256" key="2">
    <source>
        <dbReference type="ARBA" id="ARBA00022741"/>
    </source>
</evidence>
<keyword evidence="7" id="KW-1185">Reference proteome</keyword>
<dbReference type="InterPro" id="IPR032781">
    <property type="entry name" value="ABC_tran_Xtn"/>
</dbReference>
<dbReference type="CDD" id="cd03221">
    <property type="entry name" value="ABCF_EF-3"/>
    <property type="match status" value="1"/>
</dbReference>
<keyword evidence="1" id="KW-0677">Repeat</keyword>
<dbReference type="Gene3D" id="3.40.50.300">
    <property type="entry name" value="P-loop containing nucleotide triphosphate hydrolases"/>
    <property type="match status" value="4"/>
</dbReference>
<accession>A0A086T0R6</accession>
<dbReference type="STRING" id="857340.A0A086T0R6"/>
<organism evidence="6 7">
    <name type="scientific">Hapsidospora chrysogenum (strain ATCC 11550 / CBS 779.69 / DSM 880 / IAM 14645 / JCM 23072 / IMI 49137)</name>
    <name type="common">Acremonium chrysogenum</name>
    <dbReference type="NCBI Taxonomy" id="857340"/>
    <lineage>
        <taxon>Eukaryota</taxon>
        <taxon>Fungi</taxon>
        <taxon>Dikarya</taxon>
        <taxon>Ascomycota</taxon>
        <taxon>Pezizomycotina</taxon>
        <taxon>Sordariomycetes</taxon>
        <taxon>Hypocreomycetidae</taxon>
        <taxon>Hypocreales</taxon>
        <taxon>Bionectriaceae</taxon>
        <taxon>Hapsidospora</taxon>
    </lineage>
</organism>
<dbReference type="GO" id="GO:0005524">
    <property type="term" value="F:ATP binding"/>
    <property type="evidence" value="ECO:0007669"/>
    <property type="project" value="UniProtKB-KW"/>
</dbReference>
<feature type="region of interest" description="Disordered" evidence="4">
    <location>
        <begin position="127"/>
        <end position="147"/>
    </location>
</feature>
<dbReference type="SUPFAM" id="SSF52540">
    <property type="entry name" value="P-loop containing nucleoside triphosphate hydrolases"/>
    <property type="match status" value="2"/>
</dbReference>
<dbReference type="EMBL" id="JPKY01000081">
    <property type="protein sequence ID" value="KFH42948.1"/>
    <property type="molecule type" value="Genomic_DNA"/>
</dbReference>
<evidence type="ECO:0000256" key="3">
    <source>
        <dbReference type="ARBA" id="ARBA00022840"/>
    </source>
</evidence>
<dbReference type="Proteomes" id="UP000029964">
    <property type="component" value="Unassembled WGS sequence"/>
</dbReference>
<dbReference type="InterPro" id="IPR003439">
    <property type="entry name" value="ABC_transporter-like_ATP-bd"/>
</dbReference>
<name>A0A086T0R6_HAPC1</name>
<proteinExistence type="predicted"/>
<dbReference type="InterPro" id="IPR050611">
    <property type="entry name" value="ABCF"/>
</dbReference>
<dbReference type="PROSITE" id="PS50893">
    <property type="entry name" value="ABC_TRANSPORTER_2"/>
    <property type="match status" value="2"/>
</dbReference>
<dbReference type="Pfam" id="PF00005">
    <property type="entry name" value="ABC_tran"/>
    <property type="match status" value="3"/>
</dbReference>
<dbReference type="FunFam" id="3.40.50.300:FF:003119">
    <property type="entry name" value="ABC ATPase, putative (AFU_orthologue AFUA_1G16440)"/>
    <property type="match status" value="1"/>
</dbReference>
<evidence type="ECO:0000256" key="4">
    <source>
        <dbReference type="SAM" id="MobiDB-lite"/>
    </source>
</evidence>
<sequence length="779" mass="86006">MASMDSESATTILCTSKQTRFHIDSPNYREVMSQLDIEGLSITIAPPPAAGTAGSSKAASKAAVKGKSKGKAEGIEVLSNAKLRLKEGQRYALVGRNGTGKSTLLKAIAEKLIPGIPEGTRISILQQTKLTDDAPEPKAGGSKDESGPTVLQEVVDRATAKNAVEQEIRALSEGVDATDPHAPIRALRRLKHARLQKKLFRLDKDARLRSGARGMQARKALVAFEKVVAESNTLYEPPPLQWQLPFERTRRPTNRAPAPLTRLEQPSEDITPEALQQETQEAADMLAELQLQVDPTRLAEIESKAKSILAGLGFSDAYIARPIASLSGGWHMRAALATALLQETDILILDEPTNFLDLLGIIWLQRYLRSSLDDNPTAPTLILVSHDRDFVTLCTDLLILKDKELTYFHGDLPTYEASQSERKLWLTKMKEAQDKQRAHMEKSIAANKAAGKANDDQNKLRQAKSRQKKLDDRMGMNVSARGGRFKLNRDLEGYHLTARDEIEIPPEQRPVVIALPEPLELRFPGSLISLEKVSFRYSRSAPPTLQDIDLTVGMGDRIGILGLNGAGKSTLIKLLVEESRPTSGTVTTHPRLKLGYYSQHAVEALQAMGREDPQLTSLSLLTREVDGALNEGEIRGLLGQLGLPGRIASDVPLTKLSGGQLVRCELARLFWQRPHCLVLDEVTTHLDYETVTALREAVSDWEGAVVLVSHDRWFMRGAVEGQVDEGEDASDTRSDDDEDEIARRRVVYRLKGGKMSLLEKGVDEFERLMEKRVTKLLGE</sequence>
<protein>
    <submittedName>
        <fullName evidence="6">ABC transporter F family member-like protein</fullName>
    </submittedName>
</protein>
<keyword evidence="3" id="KW-0067">ATP-binding</keyword>
<feature type="domain" description="ABC transporter" evidence="5">
    <location>
        <begin position="528"/>
        <end position="777"/>
    </location>
</feature>
<evidence type="ECO:0000256" key="1">
    <source>
        <dbReference type="ARBA" id="ARBA00022737"/>
    </source>
</evidence>
<feature type="domain" description="ABC transporter" evidence="5">
    <location>
        <begin position="62"/>
        <end position="427"/>
    </location>
</feature>
<comment type="caution">
    <text evidence="6">The sequence shown here is derived from an EMBL/GenBank/DDBJ whole genome shotgun (WGS) entry which is preliminary data.</text>
</comment>
<dbReference type="AlphaFoldDB" id="A0A086T0R6"/>
<evidence type="ECO:0000313" key="7">
    <source>
        <dbReference type="Proteomes" id="UP000029964"/>
    </source>
</evidence>
<feature type="compositionally biased region" description="Basic and acidic residues" evidence="4">
    <location>
        <begin position="130"/>
        <end position="146"/>
    </location>
</feature>
<reference evidence="7" key="1">
    <citation type="journal article" date="2014" name="Genome Announc.">
        <title>Genome sequence and annotation of Acremonium chrysogenum, producer of the beta-lactam antibiotic cephalosporin C.</title>
        <authorList>
            <person name="Terfehr D."/>
            <person name="Dahlmann T.A."/>
            <person name="Specht T."/>
            <person name="Zadra I."/>
            <person name="Kuernsteiner H."/>
            <person name="Kueck U."/>
        </authorList>
    </citation>
    <scope>NUCLEOTIDE SEQUENCE [LARGE SCALE GENOMIC DNA]</scope>
    <source>
        <strain evidence="7">ATCC 11550 / CBS 779.69 / DSM 880 / IAM 14645 / JCM 23072 / IMI 49137</strain>
    </source>
</reference>
<gene>
    <name evidence="6" type="ORF">ACRE_063160</name>
</gene>
<dbReference type="SMART" id="SM00382">
    <property type="entry name" value="AAA"/>
    <property type="match status" value="2"/>
</dbReference>
<dbReference type="OrthoDB" id="2110130at2759"/>
<dbReference type="InterPro" id="IPR003593">
    <property type="entry name" value="AAA+_ATPase"/>
</dbReference>
<evidence type="ECO:0000313" key="6">
    <source>
        <dbReference type="EMBL" id="KFH42948.1"/>
    </source>
</evidence>
<dbReference type="PANTHER" id="PTHR19211">
    <property type="entry name" value="ATP-BINDING TRANSPORT PROTEIN-RELATED"/>
    <property type="match status" value="1"/>
</dbReference>
<dbReference type="InterPro" id="IPR027417">
    <property type="entry name" value="P-loop_NTPase"/>
</dbReference>
<dbReference type="PANTHER" id="PTHR19211:SF135">
    <property type="entry name" value="ATPASE, PUTATIVE (AFU_ORTHOLOGUE AFUA_1G16440)-RELATED"/>
    <property type="match status" value="1"/>
</dbReference>
<evidence type="ECO:0000259" key="5">
    <source>
        <dbReference type="PROSITE" id="PS50893"/>
    </source>
</evidence>
<dbReference type="HOGENOM" id="CLU_000604_36_6_1"/>
<dbReference type="GO" id="GO:0016887">
    <property type="term" value="F:ATP hydrolysis activity"/>
    <property type="evidence" value="ECO:0007669"/>
    <property type="project" value="InterPro"/>
</dbReference>
<keyword evidence="2" id="KW-0547">Nucleotide-binding</keyword>
<feature type="region of interest" description="Disordered" evidence="4">
    <location>
        <begin position="440"/>
        <end position="473"/>
    </location>
</feature>